<evidence type="ECO:0000313" key="3">
    <source>
        <dbReference type="Proteomes" id="UP001602370"/>
    </source>
</evidence>
<dbReference type="EMBL" id="JBIBDZ010000002">
    <property type="protein sequence ID" value="MFF5918319.1"/>
    <property type="molecule type" value="Genomic_DNA"/>
</dbReference>
<evidence type="ECO:0000313" key="2">
    <source>
        <dbReference type="EMBL" id="MFF5918319.1"/>
    </source>
</evidence>
<gene>
    <name evidence="2" type="ORF">ACFY8C_08235</name>
</gene>
<name>A0ABW6XLL1_9ACTN</name>
<protein>
    <submittedName>
        <fullName evidence="2">Uncharacterized protein</fullName>
    </submittedName>
</protein>
<comment type="caution">
    <text evidence="2">The sequence shown here is derived from an EMBL/GenBank/DDBJ whole genome shotgun (WGS) entry which is preliminary data.</text>
</comment>
<organism evidence="2 3">
    <name type="scientific">Streptomyces flavochromogenes</name>
    <dbReference type="NCBI Taxonomy" id="68199"/>
    <lineage>
        <taxon>Bacteria</taxon>
        <taxon>Bacillati</taxon>
        <taxon>Actinomycetota</taxon>
        <taxon>Actinomycetes</taxon>
        <taxon>Kitasatosporales</taxon>
        <taxon>Streptomycetaceae</taxon>
        <taxon>Streptomyces</taxon>
    </lineage>
</organism>
<dbReference type="Proteomes" id="UP001602370">
    <property type="component" value="Unassembled WGS sequence"/>
</dbReference>
<evidence type="ECO:0000256" key="1">
    <source>
        <dbReference type="SAM" id="MobiDB-lite"/>
    </source>
</evidence>
<proteinExistence type="predicted"/>
<keyword evidence="3" id="KW-1185">Reference proteome</keyword>
<reference evidence="2 3" key="1">
    <citation type="submission" date="2024-10" db="EMBL/GenBank/DDBJ databases">
        <title>The Natural Products Discovery Center: Release of the First 8490 Sequenced Strains for Exploring Actinobacteria Biosynthetic Diversity.</title>
        <authorList>
            <person name="Kalkreuter E."/>
            <person name="Kautsar S.A."/>
            <person name="Yang D."/>
            <person name="Bader C.D."/>
            <person name="Teijaro C.N."/>
            <person name="Fluegel L."/>
            <person name="Davis C.M."/>
            <person name="Simpson J.R."/>
            <person name="Lauterbach L."/>
            <person name="Steele A.D."/>
            <person name="Gui C."/>
            <person name="Meng S."/>
            <person name="Li G."/>
            <person name="Viehrig K."/>
            <person name="Ye F."/>
            <person name="Su P."/>
            <person name="Kiefer A.F."/>
            <person name="Nichols A."/>
            <person name="Cepeda A.J."/>
            <person name="Yan W."/>
            <person name="Fan B."/>
            <person name="Jiang Y."/>
            <person name="Adhikari A."/>
            <person name="Zheng C.-J."/>
            <person name="Schuster L."/>
            <person name="Cowan T.M."/>
            <person name="Smanski M.J."/>
            <person name="Chevrette M.G."/>
            <person name="De Carvalho L.P.S."/>
            <person name="Shen B."/>
        </authorList>
    </citation>
    <scope>NUCLEOTIDE SEQUENCE [LARGE SCALE GENOMIC DNA]</scope>
    <source>
        <strain evidence="2 3">NPDC012605</strain>
    </source>
</reference>
<dbReference type="RefSeq" id="WP_158710512.1">
    <property type="nucleotide sequence ID" value="NZ_JBIBDZ010000002.1"/>
</dbReference>
<accession>A0ABW6XLL1</accession>
<sequence length="101" mass="10759">MSPRTPPPPTARRRKKDGRRSTGGRTEAISGDCARAARVGGFTEAEMSKWDLPAKTVLCVLTDKGNIARVVITGFIGGNPQSTVAPPTQITLEVTLWKPGT</sequence>
<feature type="region of interest" description="Disordered" evidence="1">
    <location>
        <begin position="1"/>
        <end position="29"/>
    </location>
</feature>
<feature type="compositionally biased region" description="Pro residues" evidence="1">
    <location>
        <begin position="1"/>
        <end position="10"/>
    </location>
</feature>